<evidence type="ECO:0000256" key="1">
    <source>
        <dbReference type="SAM" id="MobiDB-lite"/>
    </source>
</evidence>
<dbReference type="Proteomes" id="UP000029507">
    <property type="component" value="Chromosome"/>
</dbReference>
<keyword evidence="3" id="KW-1185">Reference proteome</keyword>
<dbReference type="EMBL" id="CP009286">
    <property type="protein sequence ID" value="AIQ63081.1"/>
    <property type="molecule type" value="Genomic_DNA"/>
</dbReference>
<evidence type="ECO:0000313" key="2">
    <source>
        <dbReference type="EMBL" id="AIQ63081.1"/>
    </source>
</evidence>
<dbReference type="HOGENOM" id="CLU_2070781_0_0_9"/>
<accession>A0A089LNF1</accession>
<reference evidence="2 3" key="1">
    <citation type="submission" date="2014-08" db="EMBL/GenBank/DDBJ databases">
        <title>Comparative genomics of the Paenibacillus odorifer group.</title>
        <authorList>
            <person name="den Bakker H.C."/>
            <person name="Tsai Y.-C."/>
            <person name="Martin N."/>
            <person name="Korlach J."/>
            <person name="Wiedmann M."/>
        </authorList>
    </citation>
    <scope>NUCLEOTIDE SEQUENCE [LARGE SCALE GENOMIC DNA]</scope>
    <source>
        <strain evidence="2 3">DSM 14472</strain>
    </source>
</reference>
<evidence type="ECO:0000313" key="3">
    <source>
        <dbReference type="Proteomes" id="UP000029507"/>
    </source>
</evidence>
<name>A0A089LNF1_9BACL</name>
<feature type="region of interest" description="Disordered" evidence="1">
    <location>
        <begin position="22"/>
        <end position="119"/>
    </location>
</feature>
<feature type="compositionally biased region" description="Gly residues" evidence="1">
    <location>
        <begin position="99"/>
        <end position="119"/>
    </location>
</feature>
<dbReference type="KEGG" id="pste:PSTEL_08240"/>
<gene>
    <name evidence="2" type="ORF">PSTEL_08240</name>
</gene>
<protein>
    <submittedName>
        <fullName evidence="2">Uncharacterized protein</fullName>
    </submittedName>
</protein>
<sequence>MSIGLIFIVVIVFILVSSIMRRDGHGKQSGSKRSNDGDAAMFAASNPELFDTTQDRESPSHGHKHHSDHGDNGWNNSHSHHSGNGHGHSDFGGHSHGGHSFGDSGGHSGGGDAGGGGGD</sequence>
<proteinExistence type="predicted"/>
<dbReference type="AlphaFoldDB" id="A0A089LNF1"/>
<dbReference type="RefSeq" id="WP_038694541.1">
    <property type="nucleotide sequence ID" value="NZ_CP009286.1"/>
</dbReference>
<organism evidence="2 3">
    <name type="scientific">Paenibacillus stellifer</name>
    <dbReference type="NCBI Taxonomy" id="169760"/>
    <lineage>
        <taxon>Bacteria</taxon>
        <taxon>Bacillati</taxon>
        <taxon>Bacillota</taxon>
        <taxon>Bacilli</taxon>
        <taxon>Bacillales</taxon>
        <taxon>Paenibacillaceae</taxon>
        <taxon>Paenibacillus</taxon>
    </lineage>
</organism>